<organism evidence="1 2">
    <name type="scientific">Euroglyphus maynei</name>
    <name type="common">Mayne's house dust mite</name>
    <dbReference type="NCBI Taxonomy" id="6958"/>
    <lineage>
        <taxon>Eukaryota</taxon>
        <taxon>Metazoa</taxon>
        <taxon>Ecdysozoa</taxon>
        <taxon>Arthropoda</taxon>
        <taxon>Chelicerata</taxon>
        <taxon>Arachnida</taxon>
        <taxon>Acari</taxon>
        <taxon>Acariformes</taxon>
        <taxon>Sarcoptiformes</taxon>
        <taxon>Astigmata</taxon>
        <taxon>Psoroptidia</taxon>
        <taxon>Analgoidea</taxon>
        <taxon>Pyroglyphidae</taxon>
        <taxon>Pyroglyphinae</taxon>
        <taxon>Euroglyphus</taxon>
    </lineage>
</organism>
<evidence type="ECO:0000313" key="2">
    <source>
        <dbReference type="Proteomes" id="UP000194236"/>
    </source>
</evidence>
<gene>
    <name evidence="1" type="ORF">BLA29_008478</name>
</gene>
<comment type="caution">
    <text evidence="1">The sequence shown here is derived from an EMBL/GenBank/DDBJ whole genome shotgun (WGS) entry which is preliminary data.</text>
</comment>
<accession>A0A1Y3BI60</accession>
<name>A0A1Y3BI60_EURMA</name>
<evidence type="ECO:0000313" key="1">
    <source>
        <dbReference type="EMBL" id="OTF79266.1"/>
    </source>
</evidence>
<dbReference type="AlphaFoldDB" id="A0A1Y3BI60"/>
<sequence>MPGRINERTYASSTCG</sequence>
<proteinExistence type="predicted"/>
<protein>
    <submittedName>
        <fullName evidence="1">Uncharacterized protein</fullName>
    </submittedName>
</protein>
<dbReference type="EMBL" id="MUJZ01023946">
    <property type="protein sequence ID" value="OTF79266.1"/>
    <property type="molecule type" value="Genomic_DNA"/>
</dbReference>
<dbReference type="Proteomes" id="UP000194236">
    <property type="component" value="Unassembled WGS sequence"/>
</dbReference>
<keyword evidence="2" id="KW-1185">Reference proteome</keyword>
<reference evidence="1 2" key="1">
    <citation type="submission" date="2017-03" db="EMBL/GenBank/DDBJ databases">
        <title>Genome Survey of Euroglyphus maynei.</title>
        <authorList>
            <person name="Arlian L.G."/>
            <person name="Morgan M.S."/>
            <person name="Rider S.D."/>
        </authorList>
    </citation>
    <scope>NUCLEOTIDE SEQUENCE [LARGE SCALE GENOMIC DNA]</scope>
    <source>
        <strain evidence="1">Arlian Lab</strain>
        <tissue evidence="1">Whole body</tissue>
    </source>
</reference>